<dbReference type="Pfam" id="PF23354">
    <property type="entry name" value="TPR_NUP160_120_M"/>
    <property type="match status" value="1"/>
</dbReference>
<dbReference type="PANTHER" id="PTHR21286:SF0">
    <property type="entry name" value="NUCLEAR PORE COMPLEX PROTEIN NUP160"/>
    <property type="match status" value="1"/>
</dbReference>
<dbReference type="PANTHER" id="PTHR21286">
    <property type="entry name" value="NUCLEAR PORE COMPLEX PROTEIN NUP160"/>
    <property type="match status" value="1"/>
</dbReference>
<dbReference type="EMBL" id="BKCJ011125232">
    <property type="protein sequence ID" value="GFC90239.1"/>
    <property type="molecule type" value="Genomic_DNA"/>
</dbReference>
<feature type="non-terminal residue" evidence="2">
    <location>
        <position position="1"/>
    </location>
</feature>
<feature type="domain" description="NUP160 middle TPR" evidence="1">
    <location>
        <begin position="3"/>
        <end position="72"/>
    </location>
</feature>
<name>A0A699RRV3_TANCI</name>
<accession>A0A699RRV3</accession>
<organism evidence="2">
    <name type="scientific">Tanacetum cinerariifolium</name>
    <name type="common">Dalmatian daisy</name>
    <name type="synonym">Chrysanthemum cinerariifolium</name>
    <dbReference type="NCBI Taxonomy" id="118510"/>
    <lineage>
        <taxon>Eukaryota</taxon>
        <taxon>Viridiplantae</taxon>
        <taxon>Streptophyta</taxon>
        <taxon>Embryophyta</taxon>
        <taxon>Tracheophyta</taxon>
        <taxon>Spermatophyta</taxon>
        <taxon>Magnoliopsida</taxon>
        <taxon>eudicotyledons</taxon>
        <taxon>Gunneridae</taxon>
        <taxon>Pentapetalae</taxon>
        <taxon>asterids</taxon>
        <taxon>campanulids</taxon>
        <taxon>Asterales</taxon>
        <taxon>Asteraceae</taxon>
        <taxon>Asteroideae</taxon>
        <taxon>Anthemideae</taxon>
        <taxon>Anthemidinae</taxon>
        <taxon>Tanacetum</taxon>
    </lineage>
</organism>
<dbReference type="GO" id="GO:0005643">
    <property type="term" value="C:nuclear pore"/>
    <property type="evidence" value="ECO:0007669"/>
    <property type="project" value="TreeGrafter"/>
</dbReference>
<gene>
    <name evidence="2" type="ORF">Tci_862209</name>
</gene>
<sequence length="143" mass="16226">AKRSDVSVTPNPFKVLYAFSIHRQNWRKAASNMYLYSRKLKSEAAGRGYEFTSFALQERLNCLSAAINVLHLLSPNSAWISTLDPDADDYFSSEKTDSCMGIEELENEHILTSAEHLLSMKNIKCSFTGMDRSSHNCFLNLYC</sequence>
<dbReference type="AlphaFoldDB" id="A0A699RRV3"/>
<comment type="caution">
    <text evidence="2">The sequence shown here is derived from an EMBL/GenBank/DDBJ whole genome shotgun (WGS) entry which is preliminary data.</text>
</comment>
<evidence type="ECO:0000313" key="2">
    <source>
        <dbReference type="EMBL" id="GFC90239.1"/>
    </source>
</evidence>
<proteinExistence type="predicted"/>
<dbReference type="InterPro" id="IPR021717">
    <property type="entry name" value="Nucleoporin_Nup160"/>
</dbReference>
<dbReference type="GO" id="GO:0017056">
    <property type="term" value="F:structural constituent of nuclear pore"/>
    <property type="evidence" value="ECO:0007669"/>
    <property type="project" value="TreeGrafter"/>
</dbReference>
<dbReference type="InterPro" id="IPR056535">
    <property type="entry name" value="TPR_NUP160_M"/>
</dbReference>
<evidence type="ECO:0000259" key="1">
    <source>
        <dbReference type="Pfam" id="PF23354"/>
    </source>
</evidence>
<reference evidence="2" key="1">
    <citation type="journal article" date="2019" name="Sci. Rep.">
        <title>Draft genome of Tanacetum cinerariifolium, the natural source of mosquito coil.</title>
        <authorList>
            <person name="Yamashiro T."/>
            <person name="Shiraishi A."/>
            <person name="Satake H."/>
            <person name="Nakayama K."/>
        </authorList>
    </citation>
    <scope>NUCLEOTIDE SEQUENCE</scope>
</reference>
<protein>
    <recommendedName>
        <fullName evidence="1">NUP160 middle TPR domain-containing protein</fullName>
    </recommendedName>
</protein>